<dbReference type="SUPFAM" id="SSF161098">
    <property type="entry name" value="MetI-like"/>
    <property type="match status" value="2"/>
</dbReference>
<evidence type="ECO:0000256" key="3">
    <source>
        <dbReference type="ARBA" id="ARBA00016947"/>
    </source>
</evidence>
<dbReference type="InterPro" id="IPR035906">
    <property type="entry name" value="MetI-like_sf"/>
</dbReference>
<dbReference type="EMBL" id="JAUKWQ010000013">
    <property type="protein sequence ID" value="MDO1585187.1"/>
    <property type="molecule type" value="Genomic_DNA"/>
</dbReference>
<feature type="transmembrane region" description="Helical" evidence="11">
    <location>
        <begin position="409"/>
        <end position="428"/>
    </location>
</feature>
<keyword evidence="6" id="KW-0997">Cell inner membrane</keyword>
<evidence type="ECO:0000256" key="10">
    <source>
        <dbReference type="ARBA" id="ARBA00023136"/>
    </source>
</evidence>
<keyword evidence="7 11" id="KW-0812">Transmembrane</keyword>
<keyword evidence="14" id="KW-1185">Reference proteome</keyword>
<gene>
    <name evidence="13" type="primary">thiP</name>
    <name evidence="13" type="ORF">Q2T52_24110</name>
</gene>
<dbReference type="InterPro" id="IPR005947">
    <property type="entry name" value="ThiP_ABC_transpt"/>
</dbReference>
<feature type="transmembrane region" description="Helical" evidence="11">
    <location>
        <begin position="200"/>
        <end position="221"/>
    </location>
</feature>
<name>A0ABT8T737_9HYPH</name>
<evidence type="ECO:0000256" key="6">
    <source>
        <dbReference type="ARBA" id="ARBA00022519"/>
    </source>
</evidence>
<evidence type="ECO:0000256" key="11">
    <source>
        <dbReference type="RuleBase" id="RU363032"/>
    </source>
</evidence>
<feature type="transmembrane region" description="Helical" evidence="11">
    <location>
        <begin position="513"/>
        <end position="531"/>
    </location>
</feature>
<organism evidence="13 14">
    <name type="scientific">Rhizobium oryzicola</name>
    <dbReference type="NCBI Taxonomy" id="1232668"/>
    <lineage>
        <taxon>Bacteria</taxon>
        <taxon>Pseudomonadati</taxon>
        <taxon>Pseudomonadota</taxon>
        <taxon>Alphaproteobacteria</taxon>
        <taxon>Hyphomicrobiales</taxon>
        <taxon>Rhizobiaceae</taxon>
        <taxon>Rhizobium/Agrobacterium group</taxon>
        <taxon>Rhizobium</taxon>
    </lineage>
</organism>
<accession>A0ABT8T737</accession>
<dbReference type="PROSITE" id="PS50928">
    <property type="entry name" value="ABC_TM1"/>
    <property type="match status" value="2"/>
</dbReference>
<feature type="transmembrane region" description="Helical" evidence="11">
    <location>
        <begin position="325"/>
        <end position="354"/>
    </location>
</feature>
<comment type="caution">
    <text evidence="13">The sequence shown here is derived from an EMBL/GenBank/DDBJ whole genome shotgun (WGS) entry which is preliminary data.</text>
</comment>
<evidence type="ECO:0000256" key="7">
    <source>
        <dbReference type="ARBA" id="ARBA00022692"/>
    </source>
</evidence>
<dbReference type="PANTHER" id="PTHR30183:SF9">
    <property type="entry name" value="THIAMINE TRANSPORT SYSTEM PERMEASE PROTEIN THIP"/>
    <property type="match status" value="1"/>
</dbReference>
<evidence type="ECO:0000259" key="12">
    <source>
        <dbReference type="PROSITE" id="PS50928"/>
    </source>
</evidence>
<comment type="similarity">
    <text evidence="11">Belongs to the binding-protein-dependent transport system permease family.</text>
</comment>
<feature type="transmembrane region" description="Helical" evidence="11">
    <location>
        <begin position="12"/>
        <end position="36"/>
    </location>
</feature>
<evidence type="ECO:0000256" key="9">
    <source>
        <dbReference type="ARBA" id="ARBA00022989"/>
    </source>
</evidence>
<feature type="transmembrane region" description="Helical" evidence="11">
    <location>
        <begin position="288"/>
        <end position="313"/>
    </location>
</feature>
<evidence type="ECO:0000256" key="4">
    <source>
        <dbReference type="ARBA" id="ARBA00022448"/>
    </source>
</evidence>
<keyword evidence="8" id="KW-0677">Repeat</keyword>
<keyword evidence="9 11" id="KW-1133">Transmembrane helix</keyword>
<feature type="domain" description="ABC transmembrane type-1" evidence="12">
    <location>
        <begin position="53"/>
        <end position="259"/>
    </location>
</feature>
<dbReference type="PANTHER" id="PTHR30183">
    <property type="entry name" value="MOLYBDENUM TRANSPORT SYSTEM PERMEASE PROTEIN MODB"/>
    <property type="match status" value="1"/>
</dbReference>
<comment type="subcellular location">
    <subcellularLocation>
        <location evidence="1">Cell inner membrane</location>
        <topology evidence="1">Multi-pass membrane protein</topology>
    </subcellularLocation>
    <subcellularLocation>
        <location evidence="11">Cell membrane</location>
        <topology evidence="11">Multi-pass membrane protein</topology>
    </subcellularLocation>
</comment>
<feature type="domain" description="ABC transmembrane type-1" evidence="12">
    <location>
        <begin position="330"/>
        <end position="529"/>
    </location>
</feature>
<protein>
    <recommendedName>
        <fullName evidence="3">Thiamine transport system permease protein ThiP</fullName>
    </recommendedName>
</protein>
<dbReference type="RefSeq" id="WP_302079473.1">
    <property type="nucleotide sequence ID" value="NZ_JAUKWQ010000013.1"/>
</dbReference>
<feature type="transmembrane region" description="Helical" evidence="11">
    <location>
        <begin position="375"/>
        <end position="397"/>
    </location>
</feature>
<evidence type="ECO:0000256" key="2">
    <source>
        <dbReference type="ARBA" id="ARBA00011650"/>
    </source>
</evidence>
<feature type="transmembrane region" description="Helical" evidence="11">
    <location>
        <begin position="466"/>
        <end position="488"/>
    </location>
</feature>
<evidence type="ECO:0000313" key="14">
    <source>
        <dbReference type="Proteomes" id="UP001169006"/>
    </source>
</evidence>
<sequence length="537" mass="57926">MLTQAEARRALAGGIVALTLVIAITALPVLALLAFASRFPENSGFDAYTFSLLRFTLLQAVLSTLLSILIAIPVTLALCRRPHFPGRLWIIRLMAVPMGLPVLAGALGLITVFGRQGIVNQALLALGLEQPLSIYGLTGILIAHVFFNFPLACRLMIAVLEGLPQEYWRLGASLGMRSWSIFRFIELPALLRAIPGAAGLIFMLCATSFTLVLVLGGGPAATTLEVAIYQSLRLDFDPARAIAMALLQILVTACILALLSRLPANDPMNMGEGRRISRMDGQSWPARIWDTGVIMCACLFLSLPLLAIAWAGLRSNFLEIVTSAIFLQALSTSLAIAMLSAFACVLLALVIAFARQVVAERRAPPRSARIFSASLGSLSSLVLLVPPVVLGTGWFLILREIGEVSRFSIPIIIVINMLMALPFVMRVLQPALQSHRARTARLVASLGITGFSRWRIVDWRVLGQPLAMAFSFAMALSLGDLGAVAMFGSQDLVTLPWLLYSSLGSYRSHDADSLALILGLICLGLTLIGTAEREMRP</sequence>
<proteinExistence type="inferred from homology"/>
<evidence type="ECO:0000256" key="8">
    <source>
        <dbReference type="ARBA" id="ARBA00022737"/>
    </source>
</evidence>
<feature type="transmembrane region" description="Helical" evidence="11">
    <location>
        <begin position="241"/>
        <end position="260"/>
    </location>
</feature>
<reference evidence="13" key="1">
    <citation type="journal article" date="2015" name="Int. J. Syst. Evol. Microbiol.">
        <title>Rhizobium oryzicola sp. nov., potential plant-growth-promoting endophytic bacteria isolated from rice roots.</title>
        <authorList>
            <person name="Zhang X.X."/>
            <person name="Gao J.S."/>
            <person name="Cao Y.H."/>
            <person name="Sheirdil R.A."/>
            <person name="Wang X.C."/>
            <person name="Zhang L."/>
        </authorList>
    </citation>
    <scope>NUCLEOTIDE SEQUENCE</scope>
    <source>
        <strain evidence="13">05753</strain>
    </source>
</reference>
<feature type="transmembrane region" description="Helical" evidence="11">
    <location>
        <begin position="90"/>
        <end position="114"/>
    </location>
</feature>
<keyword evidence="5" id="KW-1003">Cell membrane</keyword>
<feature type="transmembrane region" description="Helical" evidence="11">
    <location>
        <begin position="134"/>
        <end position="160"/>
    </location>
</feature>
<comment type="subunit">
    <text evidence="2">The complex is composed of two ATP-binding proteins (ThiQ), two transmembrane proteins (ThiP) and a solute-binding protein (ThiB).</text>
</comment>
<dbReference type="Pfam" id="PF00528">
    <property type="entry name" value="BPD_transp_1"/>
    <property type="match status" value="1"/>
</dbReference>
<evidence type="ECO:0000313" key="13">
    <source>
        <dbReference type="EMBL" id="MDO1585187.1"/>
    </source>
</evidence>
<dbReference type="CDD" id="cd06261">
    <property type="entry name" value="TM_PBP2"/>
    <property type="match status" value="1"/>
</dbReference>
<dbReference type="NCBIfam" id="TIGR01253">
    <property type="entry name" value="thiP"/>
    <property type="match status" value="1"/>
</dbReference>
<dbReference type="InterPro" id="IPR000515">
    <property type="entry name" value="MetI-like"/>
</dbReference>
<keyword evidence="10 11" id="KW-0472">Membrane</keyword>
<evidence type="ECO:0000256" key="5">
    <source>
        <dbReference type="ARBA" id="ARBA00022475"/>
    </source>
</evidence>
<keyword evidence="4 11" id="KW-0813">Transport</keyword>
<feature type="transmembrane region" description="Helical" evidence="11">
    <location>
        <begin position="56"/>
        <end position="78"/>
    </location>
</feature>
<dbReference type="Gene3D" id="1.10.3720.10">
    <property type="entry name" value="MetI-like"/>
    <property type="match status" value="2"/>
</dbReference>
<evidence type="ECO:0000256" key="1">
    <source>
        <dbReference type="ARBA" id="ARBA00004429"/>
    </source>
</evidence>
<reference evidence="13" key="2">
    <citation type="submission" date="2023-07" db="EMBL/GenBank/DDBJ databases">
        <authorList>
            <person name="Sun H."/>
        </authorList>
    </citation>
    <scope>NUCLEOTIDE SEQUENCE</scope>
    <source>
        <strain evidence="13">05753</strain>
    </source>
</reference>
<dbReference type="Proteomes" id="UP001169006">
    <property type="component" value="Unassembled WGS sequence"/>
</dbReference>